<proteinExistence type="predicted"/>
<dbReference type="Proteomes" id="UP000315647">
    <property type="component" value="Chromosome"/>
</dbReference>
<keyword evidence="2" id="KW-1185">Reference proteome</keyword>
<organism evidence="1 2">
    <name type="scientific">Gimesia panareensis</name>
    <dbReference type="NCBI Taxonomy" id="2527978"/>
    <lineage>
        <taxon>Bacteria</taxon>
        <taxon>Pseudomonadati</taxon>
        <taxon>Planctomycetota</taxon>
        <taxon>Planctomycetia</taxon>
        <taxon>Planctomycetales</taxon>
        <taxon>Planctomycetaceae</taxon>
        <taxon>Gimesia</taxon>
    </lineage>
</organism>
<evidence type="ECO:0008006" key="3">
    <source>
        <dbReference type="Google" id="ProtNLM"/>
    </source>
</evidence>
<sequence>MSDQELTQWLVMKINESTNLLAIMTQNTKGSWWVPYEIGVAKQAPRVITSYTNLSENDLPEYLKEWPRLRTYKSIDLFAMYYKSQKAILNEQIIEKQATASQQIQSVDAFHEQLKFDLGQ</sequence>
<protein>
    <recommendedName>
        <fullName evidence="3">TIR domain-containing protein</fullName>
    </recommendedName>
</protein>
<gene>
    <name evidence="1" type="ORF">Enr10x_52480</name>
</gene>
<name>A0A517QE35_9PLAN</name>
<evidence type="ECO:0000313" key="2">
    <source>
        <dbReference type="Proteomes" id="UP000315647"/>
    </source>
</evidence>
<dbReference type="AlphaFoldDB" id="A0A517QE35"/>
<dbReference type="RefSeq" id="WP_145451793.1">
    <property type="nucleotide sequence ID" value="NZ_CP037421.1"/>
</dbReference>
<evidence type="ECO:0000313" key="1">
    <source>
        <dbReference type="EMBL" id="QDT29891.1"/>
    </source>
</evidence>
<reference evidence="1 2" key="1">
    <citation type="submission" date="2019-03" db="EMBL/GenBank/DDBJ databases">
        <title>Deep-cultivation of Planctomycetes and their phenomic and genomic characterization uncovers novel biology.</title>
        <authorList>
            <person name="Wiegand S."/>
            <person name="Jogler M."/>
            <person name="Boedeker C."/>
            <person name="Pinto D."/>
            <person name="Vollmers J."/>
            <person name="Rivas-Marin E."/>
            <person name="Kohn T."/>
            <person name="Peeters S.H."/>
            <person name="Heuer A."/>
            <person name="Rast P."/>
            <person name="Oberbeckmann S."/>
            <person name="Bunk B."/>
            <person name="Jeske O."/>
            <person name="Meyerdierks A."/>
            <person name="Storesund J.E."/>
            <person name="Kallscheuer N."/>
            <person name="Luecker S."/>
            <person name="Lage O.M."/>
            <person name="Pohl T."/>
            <person name="Merkel B.J."/>
            <person name="Hornburger P."/>
            <person name="Mueller R.-W."/>
            <person name="Bruemmer F."/>
            <person name="Labrenz M."/>
            <person name="Spormann A.M."/>
            <person name="Op den Camp H."/>
            <person name="Overmann J."/>
            <person name="Amann R."/>
            <person name="Jetten M.S.M."/>
            <person name="Mascher T."/>
            <person name="Medema M.H."/>
            <person name="Devos D.P."/>
            <person name="Kaster A.-K."/>
            <person name="Ovreas L."/>
            <person name="Rohde M."/>
            <person name="Galperin M.Y."/>
            <person name="Jogler C."/>
        </authorList>
    </citation>
    <scope>NUCLEOTIDE SEQUENCE [LARGE SCALE GENOMIC DNA]</scope>
    <source>
        <strain evidence="1 2">Enr10</strain>
    </source>
</reference>
<dbReference type="Gene3D" id="3.40.50.11200">
    <property type="match status" value="1"/>
</dbReference>
<dbReference type="EMBL" id="CP037421">
    <property type="protein sequence ID" value="QDT29891.1"/>
    <property type="molecule type" value="Genomic_DNA"/>
</dbReference>
<accession>A0A517QE35</accession>